<keyword evidence="2" id="KW-1185">Reference proteome</keyword>
<evidence type="ECO:0000313" key="1">
    <source>
        <dbReference type="EMBL" id="KAF0429786.1"/>
    </source>
</evidence>
<name>A0A8H4A5Z5_GIGMA</name>
<proteinExistence type="predicted"/>
<reference evidence="1 2" key="1">
    <citation type="journal article" date="2019" name="Environ. Microbiol.">
        <title>At the nexus of three kingdoms: the genome of the mycorrhizal fungus Gigaspora margarita provides insights into plant, endobacterial and fungal interactions.</title>
        <authorList>
            <person name="Venice F."/>
            <person name="Ghignone S."/>
            <person name="Salvioli di Fossalunga A."/>
            <person name="Amselem J."/>
            <person name="Novero M."/>
            <person name="Xianan X."/>
            <person name="Sedzielewska Toro K."/>
            <person name="Morin E."/>
            <person name="Lipzen A."/>
            <person name="Grigoriev I.V."/>
            <person name="Henrissat B."/>
            <person name="Martin F.M."/>
            <person name="Bonfante P."/>
        </authorList>
    </citation>
    <scope>NUCLEOTIDE SEQUENCE [LARGE SCALE GENOMIC DNA]</scope>
    <source>
        <strain evidence="1 2">BEG34</strain>
    </source>
</reference>
<sequence>MMALEKEVQQRHLNGIDLMSTVQIVVTNYSWTVASEKTKDLRYFIERDNEFHTELKQQFVCTWHDFCSRYLLCKYIFAFIFHYFASSSLQQENHPKQWKHYQFQSQPQLAQ</sequence>
<dbReference type="Proteomes" id="UP000439903">
    <property type="component" value="Unassembled WGS sequence"/>
</dbReference>
<evidence type="ECO:0000313" key="2">
    <source>
        <dbReference type="Proteomes" id="UP000439903"/>
    </source>
</evidence>
<protein>
    <submittedName>
        <fullName evidence="1">Uncharacterized protein</fullName>
    </submittedName>
</protein>
<accession>A0A8H4A5Z5</accession>
<gene>
    <name evidence="1" type="ORF">F8M41_005635</name>
</gene>
<dbReference type="AlphaFoldDB" id="A0A8H4A5Z5"/>
<comment type="caution">
    <text evidence="1">The sequence shown here is derived from an EMBL/GenBank/DDBJ whole genome shotgun (WGS) entry which is preliminary data.</text>
</comment>
<dbReference type="EMBL" id="WTPW01001535">
    <property type="protein sequence ID" value="KAF0429786.1"/>
    <property type="molecule type" value="Genomic_DNA"/>
</dbReference>
<organism evidence="1 2">
    <name type="scientific">Gigaspora margarita</name>
    <dbReference type="NCBI Taxonomy" id="4874"/>
    <lineage>
        <taxon>Eukaryota</taxon>
        <taxon>Fungi</taxon>
        <taxon>Fungi incertae sedis</taxon>
        <taxon>Mucoromycota</taxon>
        <taxon>Glomeromycotina</taxon>
        <taxon>Glomeromycetes</taxon>
        <taxon>Diversisporales</taxon>
        <taxon>Gigasporaceae</taxon>
        <taxon>Gigaspora</taxon>
    </lineage>
</organism>